<reference evidence="2 3" key="1">
    <citation type="submission" date="2020-08" db="EMBL/GenBank/DDBJ databases">
        <title>novel species in genus Nocardioides.</title>
        <authorList>
            <person name="Zhang G."/>
        </authorList>
    </citation>
    <scope>NUCLEOTIDE SEQUENCE [LARGE SCALE GENOMIC DNA]</scope>
    <source>
        <strain evidence="2 3">SC8A-24</strain>
    </source>
</reference>
<evidence type="ECO:0000313" key="2">
    <source>
        <dbReference type="EMBL" id="MBC2960384.1"/>
    </source>
</evidence>
<keyword evidence="1" id="KW-1133">Transmembrane helix</keyword>
<keyword evidence="1" id="KW-0472">Membrane</keyword>
<comment type="caution">
    <text evidence="2">The sequence shown here is derived from an EMBL/GenBank/DDBJ whole genome shotgun (WGS) entry which is preliminary data.</text>
</comment>
<keyword evidence="1" id="KW-0812">Transmembrane</keyword>
<evidence type="ECO:0000256" key="1">
    <source>
        <dbReference type="SAM" id="Phobius"/>
    </source>
</evidence>
<evidence type="ECO:0000313" key="3">
    <source>
        <dbReference type="Proteomes" id="UP000604001"/>
    </source>
</evidence>
<gene>
    <name evidence="2" type="ORF">H7344_08770</name>
</gene>
<dbReference type="EMBL" id="JACMYC010000004">
    <property type="protein sequence ID" value="MBC2960384.1"/>
    <property type="molecule type" value="Genomic_DNA"/>
</dbReference>
<proteinExistence type="predicted"/>
<accession>A0ABR6U8X8</accession>
<dbReference type="InterPro" id="IPR025339">
    <property type="entry name" value="DUF4245"/>
</dbReference>
<dbReference type="RefSeq" id="WP_186345640.1">
    <property type="nucleotide sequence ID" value="NZ_BMMR01000001.1"/>
</dbReference>
<protein>
    <submittedName>
        <fullName evidence="2">DUF4245 domain-containing protein</fullName>
    </submittedName>
</protein>
<dbReference type="Proteomes" id="UP000604001">
    <property type="component" value="Unassembled WGS sequence"/>
</dbReference>
<dbReference type="Pfam" id="PF14030">
    <property type="entry name" value="DUF4245"/>
    <property type="match status" value="1"/>
</dbReference>
<organism evidence="2 3">
    <name type="scientific">Nocardioides deserti</name>
    <dbReference type="NCBI Taxonomy" id="1588644"/>
    <lineage>
        <taxon>Bacteria</taxon>
        <taxon>Bacillati</taxon>
        <taxon>Actinomycetota</taxon>
        <taxon>Actinomycetes</taxon>
        <taxon>Propionibacteriales</taxon>
        <taxon>Nocardioidaceae</taxon>
        <taxon>Nocardioides</taxon>
    </lineage>
</organism>
<feature type="transmembrane region" description="Helical" evidence="1">
    <location>
        <begin position="17"/>
        <end position="38"/>
    </location>
</feature>
<name>A0ABR6U8X8_9ACTN</name>
<sequence>MSETGTPGRYQRTTNGLIGSMIVAVVVVIGVVVFRSIFRNDLEVQPEPVDYLELVAAVQSADREPAYPPALPAGWIATNVEASQANQAPRFFLAVLTDEGRFIGLRQEDESVEDLLEGHVDADTDEQGTAEVDSAVSSTWEVFSDEGGDTAYAAELGEENLLVYGSAPQEDLELFLGLLSTEPVGATAAGR</sequence>
<keyword evidence="3" id="KW-1185">Reference proteome</keyword>